<feature type="signal peptide" evidence="1">
    <location>
        <begin position="1"/>
        <end position="31"/>
    </location>
</feature>
<comment type="caution">
    <text evidence="2">The sequence shown here is derived from an EMBL/GenBank/DDBJ whole genome shotgun (WGS) entry which is preliminary data.</text>
</comment>
<dbReference type="EMBL" id="VIWT01000001">
    <property type="protein sequence ID" value="TWG00766.1"/>
    <property type="molecule type" value="Genomic_DNA"/>
</dbReference>
<reference evidence="2 3" key="1">
    <citation type="submission" date="2019-06" db="EMBL/GenBank/DDBJ databases">
        <title>Sequencing the genomes of 1000 actinobacteria strains.</title>
        <authorList>
            <person name="Klenk H.-P."/>
        </authorList>
    </citation>
    <scope>NUCLEOTIDE SEQUENCE [LARGE SCALE GENOMIC DNA]</scope>
    <source>
        <strain evidence="2 3">DSM 44826</strain>
    </source>
</reference>
<name>A0A561UN24_9ACTN</name>
<accession>A0A561UN24</accession>
<evidence type="ECO:0000313" key="2">
    <source>
        <dbReference type="EMBL" id="TWG00766.1"/>
    </source>
</evidence>
<gene>
    <name evidence="2" type="ORF">FHX73_114646</name>
</gene>
<organism evidence="2 3">
    <name type="scientific">Kitasatospora viridis</name>
    <dbReference type="NCBI Taxonomy" id="281105"/>
    <lineage>
        <taxon>Bacteria</taxon>
        <taxon>Bacillati</taxon>
        <taxon>Actinomycetota</taxon>
        <taxon>Actinomycetes</taxon>
        <taxon>Kitasatosporales</taxon>
        <taxon>Streptomycetaceae</taxon>
        <taxon>Kitasatospora</taxon>
    </lineage>
</organism>
<keyword evidence="3" id="KW-1185">Reference proteome</keyword>
<dbReference type="InterPro" id="IPR006311">
    <property type="entry name" value="TAT_signal"/>
</dbReference>
<dbReference type="PROSITE" id="PS51318">
    <property type="entry name" value="TAT"/>
    <property type="match status" value="1"/>
</dbReference>
<feature type="chain" id="PRO_5022056928" description="Spore-associated protein A" evidence="1">
    <location>
        <begin position="32"/>
        <end position="132"/>
    </location>
</feature>
<dbReference type="Proteomes" id="UP000317940">
    <property type="component" value="Unassembled WGS sequence"/>
</dbReference>
<proteinExistence type="predicted"/>
<evidence type="ECO:0000256" key="1">
    <source>
        <dbReference type="SAM" id="SignalP"/>
    </source>
</evidence>
<evidence type="ECO:0008006" key="4">
    <source>
        <dbReference type="Google" id="ProtNLM"/>
    </source>
</evidence>
<dbReference type="RefSeq" id="WP_145906813.1">
    <property type="nucleotide sequence ID" value="NZ_BAAAMZ010000003.1"/>
</dbReference>
<sequence length="132" mass="13511">MKRLIRRTITSAAVLAAATAGLVGLPGTAQAAAYNGACGPGYSILQGASVWGGSVYLLYNGSTDCVVTVRNTPGAYYSMRATVGLTGGQQYTNAGNFTSYAGPVYVYAPGQCINWSGEINHSAAGYSDVHCG</sequence>
<protein>
    <recommendedName>
        <fullName evidence="4">Spore-associated protein A</fullName>
    </recommendedName>
</protein>
<dbReference type="AlphaFoldDB" id="A0A561UN24"/>
<keyword evidence="1" id="KW-0732">Signal</keyword>
<dbReference type="OrthoDB" id="1099523at2"/>
<evidence type="ECO:0000313" key="3">
    <source>
        <dbReference type="Proteomes" id="UP000317940"/>
    </source>
</evidence>